<name>A0A699S6S5_TANCI</name>
<sequence length="124" mass="14201">IRDLKGNDLLIGSRGTDLHSITLQDSNSPNPICLMPKATSSQAWLWHQFKLVLTPHLHVRQWRQLTTVLTPHLHVRQWRQLTTVLVLDENVKKMFLMEIRQVVSKSSAVSAVDAPMNVNNSQHH</sequence>
<feature type="non-terminal residue" evidence="1">
    <location>
        <position position="1"/>
    </location>
</feature>
<accession>A0A699S6S5</accession>
<comment type="caution">
    <text evidence="1">The sequence shown here is derived from an EMBL/GenBank/DDBJ whole genome shotgun (WGS) entry which is preliminary data.</text>
</comment>
<gene>
    <name evidence="1" type="ORF">Tci_865166</name>
</gene>
<dbReference type="EMBL" id="BKCJ011141814">
    <property type="protein sequence ID" value="GFC93196.1"/>
    <property type="molecule type" value="Genomic_DNA"/>
</dbReference>
<protein>
    <submittedName>
        <fullName evidence="1">Integrase, catalytic region, zinc finger, CCHC-type, peptidase aspartic, catalytic</fullName>
    </submittedName>
</protein>
<reference evidence="1" key="1">
    <citation type="journal article" date="2019" name="Sci. Rep.">
        <title>Draft genome of Tanacetum cinerariifolium, the natural source of mosquito coil.</title>
        <authorList>
            <person name="Yamashiro T."/>
            <person name="Shiraishi A."/>
            <person name="Satake H."/>
            <person name="Nakayama K."/>
        </authorList>
    </citation>
    <scope>NUCLEOTIDE SEQUENCE</scope>
</reference>
<proteinExistence type="predicted"/>
<organism evidence="1">
    <name type="scientific">Tanacetum cinerariifolium</name>
    <name type="common">Dalmatian daisy</name>
    <name type="synonym">Chrysanthemum cinerariifolium</name>
    <dbReference type="NCBI Taxonomy" id="118510"/>
    <lineage>
        <taxon>Eukaryota</taxon>
        <taxon>Viridiplantae</taxon>
        <taxon>Streptophyta</taxon>
        <taxon>Embryophyta</taxon>
        <taxon>Tracheophyta</taxon>
        <taxon>Spermatophyta</taxon>
        <taxon>Magnoliopsida</taxon>
        <taxon>eudicotyledons</taxon>
        <taxon>Gunneridae</taxon>
        <taxon>Pentapetalae</taxon>
        <taxon>asterids</taxon>
        <taxon>campanulids</taxon>
        <taxon>Asterales</taxon>
        <taxon>Asteraceae</taxon>
        <taxon>Asteroideae</taxon>
        <taxon>Anthemideae</taxon>
        <taxon>Anthemidinae</taxon>
        <taxon>Tanacetum</taxon>
    </lineage>
</organism>
<evidence type="ECO:0000313" key="1">
    <source>
        <dbReference type="EMBL" id="GFC93196.1"/>
    </source>
</evidence>
<dbReference type="AlphaFoldDB" id="A0A699S6S5"/>